<keyword evidence="2 5" id="KW-0533">Nickel</keyword>
<comment type="caution">
    <text evidence="6">The sequence shown here is derived from an EMBL/GenBank/DDBJ whole genome shotgun (WGS) entry which is preliminary data.</text>
</comment>
<comment type="function">
    <text evidence="5">Involved in the maturation of [NiFe] hydrogenases. Required for nickel insertion into the metal center of the hydrogenase.</text>
</comment>
<evidence type="ECO:0000256" key="5">
    <source>
        <dbReference type="HAMAP-Rule" id="MF_00213"/>
    </source>
</evidence>
<name>A0ABS9JXF3_9RHOO</name>
<accession>A0ABS9JXF3</accession>
<dbReference type="PANTHER" id="PTHR34535:SF3">
    <property type="entry name" value="HYDROGENASE MATURATION FACTOR HYPA"/>
    <property type="match status" value="1"/>
</dbReference>
<dbReference type="RefSeq" id="WP_275706639.1">
    <property type="nucleotide sequence ID" value="NZ_JAKLTN010000001.1"/>
</dbReference>
<feature type="binding site" evidence="5">
    <location>
        <position position="89"/>
    </location>
    <ligand>
        <name>Zn(2+)</name>
        <dbReference type="ChEBI" id="CHEBI:29105"/>
    </ligand>
</feature>
<feature type="binding site" evidence="5">
    <location>
        <position position="2"/>
    </location>
    <ligand>
        <name>Ni(2+)</name>
        <dbReference type="ChEBI" id="CHEBI:49786"/>
    </ligand>
</feature>
<dbReference type="Proteomes" id="UP001165384">
    <property type="component" value="Unassembled WGS sequence"/>
</dbReference>
<dbReference type="EMBL" id="JAKLTN010000001">
    <property type="protein sequence ID" value="MCG2575585.1"/>
    <property type="molecule type" value="Genomic_DNA"/>
</dbReference>
<keyword evidence="7" id="KW-1185">Reference proteome</keyword>
<feature type="binding site" evidence="5">
    <location>
        <position position="73"/>
    </location>
    <ligand>
        <name>Zn(2+)</name>
        <dbReference type="ChEBI" id="CHEBI:29105"/>
    </ligand>
</feature>
<evidence type="ECO:0000313" key="7">
    <source>
        <dbReference type="Proteomes" id="UP001165384"/>
    </source>
</evidence>
<reference evidence="6" key="1">
    <citation type="submission" date="2022-01" db="EMBL/GenBank/DDBJ databases">
        <authorList>
            <person name="Jo J.-H."/>
            <person name="Im W.-T."/>
        </authorList>
    </citation>
    <scope>NUCLEOTIDE SEQUENCE</scope>
    <source>
        <strain evidence="6">XY25</strain>
    </source>
</reference>
<evidence type="ECO:0000256" key="4">
    <source>
        <dbReference type="ARBA" id="ARBA00022833"/>
    </source>
</evidence>
<dbReference type="InterPro" id="IPR000688">
    <property type="entry name" value="HypA/HybF"/>
</dbReference>
<dbReference type="Gene3D" id="3.30.2320.80">
    <property type="match status" value="1"/>
</dbReference>
<dbReference type="InterPro" id="IPR020538">
    <property type="entry name" value="Hydgase_Ni_incorp_HypA/HybF_CS"/>
</dbReference>
<dbReference type="PROSITE" id="PS01249">
    <property type="entry name" value="HYPA"/>
    <property type="match status" value="1"/>
</dbReference>
<feature type="binding site" evidence="5">
    <location>
        <position position="92"/>
    </location>
    <ligand>
        <name>Zn(2+)</name>
        <dbReference type="ChEBI" id="CHEBI:29105"/>
    </ligand>
</feature>
<evidence type="ECO:0000256" key="1">
    <source>
        <dbReference type="ARBA" id="ARBA00010748"/>
    </source>
</evidence>
<comment type="similarity">
    <text evidence="1 5">Belongs to the HypA/HybF family.</text>
</comment>
<sequence>MHEMSLAEGVLQLVEDTAKRESARRVKLVVLEIGRMSSVQPEALRFCFDAVTRDSIAQGAVLEIVDVPGVGWCMPCAETVPMTELYGACPKCGSHQVQATGGTEMRVKEIEIE</sequence>
<keyword evidence="3 5" id="KW-0479">Metal-binding</keyword>
<dbReference type="HAMAP" id="MF_00213">
    <property type="entry name" value="HypA_HybF"/>
    <property type="match status" value="1"/>
</dbReference>
<organism evidence="6 7">
    <name type="scientific">Dechloromonas hankyongensis</name>
    <dbReference type="NCBI Taxonomy" id="2908002"/>
    <lineage>
        <taxon>Bacteria</taxon>
        <taxon>Pseudomonadati</taxon>
        <taxon>Pseudomonadota</taxon>
        <taxon>Betaproteobacteria</taxon>
        <taxon>Rhodocyclales</taxon>
        <taxon>Azonexaceae</taxon>
        <taxon>Dechloromonas</taxon>
    </lineage>
</organism>
<evidence type="ECO:0000256" key="3">
    <source>
        <dbReference type="ARBA" id="ARBA00022723"/>
    </source>
</evidence>
<gene>
    <name evidence="5 6" type="primary">hypA</name>
    <name evidence="6" type="ORF">LZ012_01095</name>
</gene>
<evidence type="ECO:0000313" key="6">
    <source>
        <dbReference type="EMBL" id="MCG2575585.1"/>
    </source>
</evidence>
<protein>
    <recommendedName>
        <fullName evidence="5">Hydrogenase maturation factor HypA</fullName>
    </recommendedName>
</protein>
<proteinExistence type="inferred from homology"/>
<dbReference type="PIRSF" id="PIRSF004761">
    <property type="entry name" value="Hydrgn_mat_HypA"/>
    <property type="match status" value="1"/>
</dbReference>
<feature type="binding site" evidence="5">
    <location>
        <position position="76"/>
    </location>
    <ligand>
        <name>Zn(2+)</name>
        <dbReference type="ChEBI" id="CHEBI:29105"/>
    </ligand>
</feature>
<dbReference type="NCBIfam" id="TIGR00100">
    <property type="entry name" value="hypA"/>
    <property type="match status" value="1"/>
</dbReference>
<evidence type="ECO:0000256" key="2">
    <source>
        <dbReference type="ARBA" id="ARBA00022596"/>
    </source>
</evidence>
<dbReference type="PANTHER" id="PTHR34535">
    <property type="entry name" value="HYDROGENASE MATURATION FACTOR HYPA"/>
    <property type="match status" value="1"/>
</dbReference>
<dbReference type="Pfam" id="PF01155">
    <property type="entry name" value="HypA"/>
    <property type="match status" value="1"/>
</dbReference>
<keyword evidence="4 5" id="KW-0862">Zinc</keyword>